<dbReference type="InterPro" id="IPR016163">
    <property type="entry name" value="Ald_DH_C"/>
</dbReference>
<dbReference type="Gene3D" id="3.40.605.10">
    <property type="entry name" value="Aldehyde Dehydrogenase, Chain A, domain 1"/>
    <property type="match status" value="1"/>
</dbReference>
<organism evidence="5 6">
    <name type="scientific">Streptomyces nigrescens</name>
    <dbReference type="NCBI Taxonomy" id="1920"/>
    <lineage>
        <taxon>Bacteria</taxon>
        <taxon>Bacillati</taxon>
        <taxon>Actinomycetota</taxon>
        <taxon>Actinomycetes</taxon>
        <taxon>Kitasatosporales</taxon>
        <taxon>Streptomycetaceae</taxon>
        <taxon>Streptomyces</taxon>
    </lineage>
</organism>
<comment type="similarity">
    <text evidence="3">Belongs to the aldehyde dehydrogenase family.</text>
</comment>
<feature type="domain" description="Aldehyde dehydrogenase" evidence="4">
    <location>
        <begin position="25"/>
        <end position="489"/>
    </location>
</feature>
<protein>
    <submittedName>
        <fullName evidence="5">Aldehyde dehydrogenase</fullName>
    </submittedName>
</protein>
<dbReference type="InterPro" id="IPR016160">
    <property type="entry name" value="Ald_DH_CS_CYS"/>
</dbReference>
<dbReference type="Gene3D" id="3.40.309.10">
    <property type="entry name" value="Aldehyde Dehydrogenase, Chain A, domain 2"/>
    <property type="match status" value="1"/>
</dbReference>
<dbReference type="PANTHER" id="PTHR11699">
    <property type="entry name" value="ALDEHYDE DEHYDROGENASE-RELATED"/>
    <property type="match status" value="1"/>
</dbReference>
<dbReference type="InterPro" id="IPR029510">
    <property type="entry name" value="Ald_DH_CS_GLU"/>
</dbReference>
<evidence type="ECO:0000256" key="2">
    <source>
        <dbReference type="PROSITE-ProRule" id="PRU10007"/>
    </source>
</evidence>
<evidence type="ECO:0000256" key="3">
    <source>
        <dbReference type="RuleBase" id="RU003345"/>
    </source>
</evidence>
<dbReference type="Proteomes" id="UP001059597">
    <property type="component" value="Chromosome"/>
</dbReference>
<dbReference type="EMBL" id="AP026073">
    <property type="protein sequence ID" value="BDM71259.1"/>
    <property type="molecule type" value="Genomic_DNA"/>
</dbReference>
<dbReference type="PROSITE" id="PS00070">
    <property type="entry name" value="ALDEHYDE_DEHYDR_CYS"/>
    <property type="match status" value="1"/>
</dbReference>
<evidence type="ECO:0000259" key="4">
    <source>
        <dbReference type="Pfam" id="PF00171"/>
    </source>
</evidence>
<evidence type="ECO:0000313" key="5">
    <source>
        <dbReference type="EMBL" id="BDM71259.1"/>
    </source>
</evidence>
<dbReference type="InterPro" id="IPR016162">
    <property type="entry name" value="Ald_DH_N"/>
</dbReference>
<keyword evidence="1 3" id="KW-0560">Oxidoreductase</keyword>
<accession>A0ABM7ZY27</accession>
<dbReference type="PROSITE" id="PS00687">
    <property type="entry name" value="ALDEHYDE_DEHYDR_GLU"/>
    <property type="match status" value="1"/>
</dbReference>
<dbReference type="InterPro" id="IPR015590">
    <property type="entry name" value="Aldehyde_DH_dom"/>
</dbReference>
<sequence length="493" mass="51200">MASSVRTGLAAAEGLPTGLLVDGAWQAASDGGTLDNIDPVDERVLATVAAATPADVDAAVQAARLRFDDGSWSRTPGSQRGLLLWRLADLVERDGALLARVQAAENGVSEQAALAFDVGGAVRTLRYYAGWADKTEGVVIPAECHGRPTHAYAVREPVGVVGAIIPWNAPLTAAVNKIAPALAVGCTVVVKPAEEAQLTVLHLGALTVEAGLPPGVVNIVPGTGPVAGARLAGHPAVDHLSFTGSREVGRLIHRAASDHFTRTTLELGGKSPQLLFADADLDAAVAGTVGGLFANQGQVCAAASRILVQRPVHDAVVTALAGAAGSVRLGDPRQPDTDMGPLISRAQLDRVLGYVETGREEGARLVAGGERVRDRGYFVRPAIFADATNDMTIAREEIFGPVGTVIPFDTEEEAVALANDSSYGLAATIWTRDVSRAHRLARDIRAGSVWVNGWGAMDASLPWGGAKQSGLGRELGRPGIEDLTETKAVTVLL</sequence>
<dbReference type="RefSeq" id="WP_261954880.1">
    <property type="nucleotide sequence ID" value="NZ_AP026073.1"/>
</dbReference>
<evidence type="ECO:0000256" key="1">
    <source>
        <dbReference type="ARBA" id="ARBA00023002"/>
    </source>
</evidence>
<keyword evidence="6" id="KW-1185">Reference proteome</keyword>
<dbReference type="SUPFAM" id="SSF53720">
    <property type="entry name" value="ALDH-like"/>
    <property type="match status" value="1"/>
</dbReference>
<feature type="active site" evidence="2">
    <location>
        <position position="266"/>
    </location>
</feature>
<dbReference type="Pfam" id="PF00171">
    <property type="entry name" value="Aldedh"/>
    <property type="match status" value="1"/>
</dbReference>
<name>A0ABM7ZY27_STRNI</name>
<evidence type="ECO:0000313" key="6">
    <source>
        <dbReference type="Proteomes" id="UP001059597"/>
    </source>
</evidence>
<dbReference type="InterPro" id="IPR016161">
    <property type="entry name" value="Ald_DH/histidinol_DH"/>
</dbReference>
<reference evidence="5" key="1">
    <citation type="submission" date="2022-06" db="EMBL/GenBank/DDBJ databases">
        <title>Complete genome sequence of Streptomyces nigrescens HEK616.</title>
        <authorList>
            <person name="Asamizu S."/>
            <person name="Onaka H."/>
        </authorList>
    </citation>
    <scope>NUCLEOTIDE SEQUENCE</scope>
    <source>
        <strain evidence="5">HEK616</strain>
    </source>
</reference>
<gene>
    <name evidence="5" type="ORF">HEK616_47460</name>
</gene>
<proteinExistence type="inferred from homology"/>